<evidence type="ECO:0000256" key="1">
    <source>
        <dbReference type="SAM" id="SignalP"/>
    </source>
</evidence>
<dbReference type="EMBL" id="JBEWLY010000013">
    <property type="protein sequence ID" value="MET1755256.1"/>
    <property type="molecule type" value="Genomic_DNA"/>
</dbReference>
<dbReference type="Proteomes" id="UP001548713">
    <property type="component" value="Unassembled WGS sequence"/>
</dbReference>
<feature type="chain" id="PRO_5045728535" evidence="1">
    <location>
        <begin position="16"/>
        <end position="196"/>
    </location>
</feature>
<dbReference type="Gene3D" id="1.20.1260.10">
    <property type="match status" value="1"/>
</dbReference>
<gene>
    <name evidence="3" type="ORF">ABVV53_07275</name>
</gene>
<dbReference type="InterPro" id="IPR025419">
    <property type="entry name" value="DUF4142"/>
</dbReference>
<accession>A0ABV2D069</accession>
<organism evidence="3 4">
    <name type="scientific">Novosphingobium kalidii</name>
    <dbReference type="NCBI Taxonomy" id="3230299"/>
    <lineage>
        <taxon>Bacteria</taxon>
        <taxon>Pseudomonadati</taxon>
        <taxon>Pseudomonadota</taxon>
        <taxon>Alphaproteobacteria</taxon>
        <taxon>Sphingomonadales</taxon>
        <taxon>Sphingomonadaceae</taxon>
        <taxon>Novosphingobium</taxon>
    </lineage>
</organism>
<keyword evidence="4" id="KW-1185">Reference proteome</keyword>
<evidence type="ECO:0000313" key="3">
    <source>
        <dbReference type="EMBL" id="MET1755256.1"/>
    </source>
</evidence>
<dbReference type="PROSITE" id="PS51257">
    <property type="entry name" value="PROKAR_LIPOPROTEIN"/>
    <property type="match status" value="1"/>
</dbReference>
<dbReference type="InterPro" id="IPR012347">
    <property type="entry name" value="Ferritin-like"/>
</dbReference>
<comment type="caution">
    <text evidence="3">The sequence shown here is derived from an EMBL/GenBank/DDBJ whole genome shotgun (WGS) entry which is preliminary data.</text>
</comment>
<dbReference type="PANTHER" id="PTHR38593">
    <property type="entry name" value="BLR2558 PROTEIN"/>
    <property type="match status" value="1"/>
</dbReference>
<evidence type="ECO:0000313" key="4">
    <source>
        <dbReference type="Proteomes" id="UP001548713"/>
    </source>
</evidence>
<evidence type="ECO:0000259" key="2">
    <source>
        <dbReference type="Pfam" id="PF13628"/>
    </source>
</evidence>
<dbReference type="Pfam" id="PF13628">
    <property type="entry name" value="DUF4142"/>
    <property type="match status" value="1"/>
</dbReference>
<feature type="domain" description="DUF4142" evidence="2">
    <location>
        <begin position="56"/>
        <end position="192"/>
    </location>
</feature>
<reference evidence="3 4" key="1">
    <citation type="submission" date="2024-07" db="EMBL/GenBank/DDBJ databases">
        <title>Novosphingobium kalidii RD2P27.</title>
        <authorList>
            <person name="Sun J.-Q."/>
        </authorList>
    </citation>
    <scope>NUCLEOTIDE SEQUENCE [LARGE SCALE GENOMIC DNA]</scope>
    <source>
        <strain evidence="3 4">RD2P27</strain>
    </source>
</reference>
<feature type="signal peptide" evidence="1">
    <location>
        <begin position="1"/>
        <end position="15"/>
    </location>
</feature>
<proteinExistence type="predicted"/>
<name>A0ABV2D069_9SPHN</name>
<dbReference type="PANTHER" id="PTHR38593:SF1">
    <property type="entry name" value="BLR2558 PROTEIN"/>
    <property type="match status" value="1"/>
</dbReference>
<protein>
    <submittedName>
        <fullName evidence="3">DUF4142 domain-containing protein</fullName>
    </submittedName>
</protein>
<dbReference type="RefSeq" id="WP_353983730.1">
    <property type="nucleotide sequence ID" value="NZ_JBEWLY010000013.1"/>
</dbReference>
<sequence length="196" mass="20623">MKKLILIAASTLALAACGNNETAGDVGETANSAVNEVQDTAAGAVGAVTAPMVNTADGYVTNAAISDMYEVQSSQLALEKAQSAEVKTFAQKMIDDHTATTEQLKSTIASANLNLTPPTTLDSRRQGMLDNLKGLSGAEFDKAYLEQQTAAHEEALKLHRGFAQDGDNPALKTLAGEIAPKIENHLQMVQKLKPNA</sequence>
<keyword evidence="1" id="KW-0732">Signal</keyword>